<dbReference type="InterPro" id="IPR003439">
    <property type="entry name" value="ABC_transporter-like_ATP-bd"/>
</dbReference>
<feature type="compositionally biased region" description="Basic and acidic residues" evidence="9">
    <location>
        <begin position="54"/>
        <end position="63"/>
    </location>
</feature>
<feature type="transmembrane region" description="Helical" evidence="10">
    <location>
        <begin position="527"/>
        <end position="548"/>
    </location>
</feature>
<evidence type="ECO:0000256" key="1">
    <source>
        <dbReference type="ARBA" id="ARBA00004141"/>
    </source>
</evidence>
<comment type="subcellular location">
    <subcellularLocation>
        <location evidence="1">Membrane</location>
        <topology evidence="1">Multi-pass membrane protein</topology>
    </subcellularLocation>
</comment>
<feature type="compositionally biased region" description="Basic and acidic residues" evidence="9">
    <location>
        <begin position="26"/>
        <end position="37"/>
    </location>
</feature>
<dbReference type="PANTHER" id="PTHR48041">
    <property type="entry name" value="ABC TRANSPORTER G FAMILY MEMBER 28"/>
    <property type="match status" value="1"/>
</dbReference>
<keyword evidence="7 10" id="KW-1133">Transmembrane helix</keyword>
<dbReference type="InterPro" id="IPR050352">
    <property type="entry name" value="ABCG_transporters"/>
</dbReference>
<dbReference type="PROSITE" id="PS00211">
    <property type="entry name" value="ABC_TRANSPORTER_1"/>
    <property type="match status" value="1"/>
</dbReference>
<dbReference type="InterPro" id="IPR027417">
    <property type="entry name" value="P-loop_NTPase"/>
</dbReference>
<feature type="transmembrane region" description="Helical" evidence="10">
    <location>
        <begin position="693"/>
        <end position="710"/>
    </location>
</feature>
<keyword evidence="6" id="KW-0067">ATP-binding</keyword>
<accession>A0A7I4YA79</accession>
<keyword evidence="4 10" id="KW-0812">Transmembrane</keyword>
<dbReference type="PROSITE" id="PS50893">
    <property type="entry name" value="ABC_TRANSPORTER_2"/>
    <property type="match status" value="1"/>
</dbReference>
<feature type="compositionally biased region" description="Low complexity" evidence="9">
    <location>
        <begin position="66"/>
        <end position="81"/>
    </location>
</feature>
<proteinExistence type="inferred from homology"/>
<feature type="transmembrane region" description="Helical" evidence="10">
    <location>
        <begin position="756"/>
        <end position="781"/>
    </location>
</feature>
<dbReference type="GO" id="GO:0005886">
    <property type="term" value="C:plasma membrane"/>
    <property type="evidence" value="ECO:0007669"/>
    <property type="project" value="TreeGrafter"/>
</dbReference>
<dbReference type="WBParaSite" id="HCON_00065970-00001">
    <property type="protein sequence ID" value="HCON_00065970-00001"/>
    <property type="gene ID" value="HCON_00065970"/>
</dbReference>
<organism evidence="12 13">
    <name type="scientific">Haemonchus contortus</name>
    <name type="common">Barber pole worm</name>
    <dbReference type="NCBI Taxonomy" id="6289"/>
    <lineage>
        <taxon>Eukaryota</taxon>
        <taxon>Metazoa</taxon>
        <taxon>Ecdysozoa</taxon>
        <taxon>Nematoda</taxon>
        <taxon>Chromadorea</taxon>
        <taxon>Rhabditida</taxon>
        <taxon>Rhabditina</taxon>
        <taxon>Rhabditomorpha</taxon>
        <taxon>Strongyloidea</taxon>
        <taxon>Trichostrongylidae</taxon>
        <taxon>Haemonchus</taxon>
    </lineage>
</organism>
<feature type="transmembrane region" description="Helical" evidence="10">
    <location>
        <begin position="602"/>
        <end position="627"/>
    </location>
</feature>
<evidence type="ECO:0000256" key="10">
    <source>
        <dbReference type="SAM" id="Phobius"/>
    </source>
</evidence>
<protein>
    <submittedName>
        <fullName evidence="13">ABC transporter domain-containing protein</fullName>
    </submittedName>
</protein>
<dbReference type="Pfam" id="PF00005">
    <property type="entry name" value="ABC_tran"/>
    <property type="match status" value="1"/>
</dbReference>
<reference evidence="13" key="1">
    <citation type="submission" date="2020-12" db="UniProtKB">
        <authorList>
            <consortium name="WormBaseParasite"/>
        </authorList>
    </citation>
    <scope>IDENTIFICATION</scope>
    <source>
        <strain evidence="13">MHco3</strain>
    </source>
</reference>
<evidence type="ECO:0000256" key="8">
    <source>
        <dbReference type="ARBA" id="ARBA00023136"/>
    </source>
</evidence>
<dbReference type="InterPro" id="IPR003593">
    <property type="entry name" value="AAA+_ATPase"/>
</dbReference>
<keyword evidence="12" id="KW-1185">Reference proteome</keyword>
<feature type="transmembrane region" description="Helical" evidence="10">
    <location>
        <begin position="560"/>
        <end position="582"/>
    </location>
</feature>
<evidence type="ECO:0000256" key="5">
    <source>
        <dbReference type="ARBA" id="ARBA00022741"/>
    </source>
</evidence>
<dbReference type="SUPFAM" id="SSF52540">
    <property type="entry name" value="P-loop containing nucleoside triphosphate hydrolases"/>
    <property type="match status" value="1"/>
</dbReference>
<dbReference type="Proteomes" id="UP000025227">
    <property type="component" value="Unplaced"/>
</dbReference>
<comment type="similarity">
    <text evidence="2">Belongs to the ABC transporter superfamily. ABCG family. Eye pigment precursor importer (TC 3.A.1.204) subfamily.</text>
</comment>
<feature type="transmembrane region" description="Helical" evidence="10">
    <location>
        <begin position="666"/>
        <end position="686"/>
    </location>
</feature>
<dbReference type="InterPro" id="IPR013525">
    <property type="entry name" value="ABC2_TM"/>
</dbReference>
<dbReference type="InterPro" id="IPR017871">
    <property type="entry name" value="ABC_transporter-like_CS"/>
</dbReference>
<dbReference type="Gene3D" id="3.40.50.300">
    <property type="entry name" value="P-loop containing nucleotide triphosphate hydrolases"/>
    <property type="match status" value="1"/>
</dbReference>
<evidence type="ECO:0000259" key="11">
    <source>
        <dbReference type="PROSITE" id="PS50893"/>
    </source>
</evidence>
<dbReference type="PANTHER" id="PTHR48041:SF68">
    <property type="entry name" value="ABC TRANSPORTER DOMAIN-CONTAINING PROTEIN"/>
    <property type="match status" value="1"/>
</dbReference>
<dbReference type="AlphaFoldDB" id="A0A7I4YA79"/>
<evidence type="ECO:0000256" key="6">
    <source>
        <dbReference type="ARBA" id="ARBA00022840"/>
    </source>
</evidence>
<feature type="compositionally biased region" description="Polar residues" evidence="9">
    <location>
        <begin position="132"/>
        <end position="142"/>
    </location>
</feature>
<feature type="region of interest" description="Disordered" evidence="9">
    <location>
        <begin position="22"/>
        <end position="143"/>
    </location>
</feature>
<dbReference type="Pfam" id="PF01061">
    <property type="entry name" value="ABC2_membrane"/>
    <property type="match status" value="1"/>
</dbReference>
<evidence type="ECO:0000256" key="7">
    <source>
        <dbReference type="ARBA" id="ARBA00022989"/>
    </source>
</evidence>
<dbReference type="OMA" id="IREVWIL"/>
<evidence type="ECO:0000313" key="12">
    <source>
        <dbReference type="Proteomes" id="UP000025227"/>
    </source>
</evidence>
<dbReference type="OrthoDB" id="66620at2759"/>
<feature type="compositionally biased region" description="Basic and acidic residues" evidence="9">
    <location>
        <begin position="86"/>
        <end position="97"/>
    </location>
</feature>
<evidence type="ECO:0000256" key="3">
    <source>
        <dbReference type="ARBA" id="ARBA00022448"/>
    </source>
</evidence>
<feature type="domain" description="ABC transporter" evidence="11">
    <location>
        <begin position="175"/>
        <end position="420"/>
    </location>
</feature>
<feature type="transmembrane region" description="Helical" evidence="10">
    <location>
        <begin position="639"/>
        <end position="660"/>
    </location>
</feature>
<dbReference type="GO" id="GO:0140359">
    <property type="term" value="F:ABC-type transporter activity"/>
    <property type="evidence" value="ECO:0007669"/>
    <property type="project" value="InterPro"/>
</dbReference>
<evidence type="ECO:0000256" key="2">
    <source>
        <dbReference type="ARBA" id="ARBA00005814"/>
    </source>
</evidence>
<keyword evidence="3" id="KW-0813">Transport</keyword>
<name>A0A7I4YA79_HAECO</name>
<dbReference type="GO" id="GO:0016887">
    <property type="term" value="F:ATP hydrolysis activity"/>
    <property type="evidence" value="ECO:0007669"/>
    <property type="project" value="InterPro"/>
</dbReference>
<evidence type="ECO:0000313" key="13">
    <source>
        <dbReference type="WBParaSite" id="HCON_00065970-00001"/>
    </source>
</evidence>
<dbReference type="GO" id="GO:0005524">
    <property type="term" value="F:ATP binding"/>
    <property type="evidence" value="ECO:0007669"/>
    <property type="project" value="UniProtKB-KW"/>
</dbReference>
<dbReference type="SMART" id="SM00382">
    <property type="entry name" value="AAA"/>
    <property type="match status" value="1"/>
</dbReference>
<keyword evidence="8 10" id="KW-0472">Membrane</keyword>
<evidence type="ECO:0000256" key="4">
    <source>
        <dbReference type="ARBA" id="ARBA00022692"/>
    </source>
</evidence>
<evidence type="ECO:0000256" key="9">
    <source>
        <dbReference type="SAM" id="MobiDB-lite"/>
    </source>
</evidence>
<keyword evidence="5" id="KW-0547">Nucleotide-binding</keyword>
<sequence length="786" mass="87789">MEDESFTDITTTKSLASFTISTDNETSERLKKQKESLASKQNSRARVPSWYASDVKEQNEEKAVQTSTPKTPTAPRTPKPSIRLRSGNEKNVEHSEESSETNVSPIVDSPPKSSLWSRWGGGSSANPKWKGSNGSIPMTPTLSDGIGFKDTKYKPKDSSQEPKRVIWRDIYAEVIPNTSCFHSQRGDAHEAKVVLNQVSGYADPGQLTYIMGTSGSGKTTLLNILTQKRDDSLRVYGDIAINDCLLEAGDMKKISAYVQHEDLFITNVTVQEHLMFAARLRAHAKKTDDERKEIVEGVIQAMNLGNCRNTKIGGALQKNLSGGERKRLAFATEILADPSILFCDEPTSGLDSAMALRVALALKMLASKGKTVISTIHQPSSQVYEMADRLILLTHGQITYQGNASQVGDFFSSYVLFTFKSQHSLCGYPSPKFTSLPDHFIKVLSKDDDITEEEYTNRIKHLVDSYEASEEGKLAHHMTHMFTVTSTEQKARLIPGSDDKYSASWFAQLWWLFLRSSKIMLRDRQGFLTRLTKTIIISFISGLIYFNTKFTKDTLMNHKGAAIHAVSDMSYIYLYLSIYVLVNDLPAVIREYQANTYAPSAYFLAVVLADSVQYLIHPTIYSLIIYLMAGYSRSFSQYLLFNLLNITVANVSTSVAYAAASICGRLTIAVIFVPMVINSSLIFAGFFIDLRTIPVYFAVLPHLSWFKYAYEAYMIVLLKPIEEIDGCPSENPYDATVCSAKNGVEVLLSLGFHPGFYLVNFTILLIFIIFIRGIALIAFSIRVRRS</sequence>